<dbReference type="EMBL" id="JACHIG010000001">
    <property type="protein sequence ID" value="MBB5030521.1"/>
    <property type="molecule type" value="Genomic_DNA"/>
</dbReference>
<feature type="transmembrane region" description="Helical" evidence="2">
    <location>
        <begin position="108"/>
        <end position="127"/>
    </location>
</feature>
<feature type="transmembrane region" description="Helical" evidence="2">
    <location>
        <begin position="77"/>
        <end position="96"/>
    </location>
</feature>
<accession>A0A7W7Y6L1</accession>
<evidence type="ECO:0000256" key="2">
    <source>
        <dbReference type="SAM" id="Phobius"/>
    </source>
</evidence>
<organism evidence="3 4">
    <name type="scientific">Prosthecobacter vanneervenii</name>
    <dbReference type="NCBI Taxonomy" id="48466"/>
    <lineage>
        <taxon>Bacteria</taxon>
        <taxon>Pseudomonadati</taxon>
        <taxon>Verrucomicrobiota</taxon>
        <taxon>Verrucomicrobiia</taxon>
        <taxon>Verrucomicrobiales</taxon>
        <taxon>Verrucomicrobiaceae</taxon>
        <taxon>Prosthecobacter</taxon>
    </lineage>
</organism>
<dbReference type="AlphaFoldDB" id="A0A7W7Y6L1"/>
<evidence type="ECO:0000313" key="3">
    <source>
        <dbReference type="EMBL" id="MBB5030521.1"/>
    </source>
</evidence>
<comment type="caution">
    <text evidence="3">The sequence shown here is derived from an EMBL/GenBank/DDBJ whole genome shotgun (WGS) entry which is preliminary data.</text>
</comment>
<proteinExistence type="predicted"/>
<protein>
    <submittedName>
        <fullName evidence="3">Putative YccA/Bax inhibitor family protein</fullName>
    </submittedName>
</protein>
<dbReference type="RefSeq" id="WP_184337285.1">
    <property type="nucleotide sequence ID" value="NZ_JACHIG010000001.1"/>
</dbReference>
<feature type="region of interest" description="Disordered" evidence="1">
    <location>
        <begin position="44"/>
        <end position="70"/>
    </location>
</feature>
<evidence type="ECO:0000313" key="4">
    <source>
        <dbReference type="Proteomes" id="UP000590740"/>
    </source>
</evidence>
<feature type="compositionally biased region" description="Basic and acidic residues" evidence="1">
    <location>
        <begin position="1"/>
        <end position="11"/>
    </location>
</feature>
<feature type="compositionally biased region" description="Polar residues" evidence="1">
    <location>
        <begin position="45"/>
        <end position="56"/>
    </location>
</feature>
<reference evidence="3 4" key="1">
    <citation type="submission" date="2020-08" db="EMBL/GenBank/DDBJ databases">
        <title>Genomic Encyclopedia of Type Strains, Phase IV (KMG-IV): sequencing the most valuable type-strain genomes for metagenomic binning, comparative biology and taxonomic classification.</title>
        <authorList>
            <person name="Goeker M."/>
        </authorList>
    </citation>
    <scope>NUCLEOTIDE SEQUENCE [LARGE SCALE GENOMIC DNA]</scope>
    <source>
        <strain evidence="3 4">DSM 12252</strain>
    </source>
</reference>
<name>A0A7W7Y6L1_9BACT</name>
<dbReference type="Proteomes" id="UP000590740">
    <property type="component" value="Unassembled WGS sequence"/>
</dbReference>
<keyword evidence="2" id="KW-1133">Transmembrane helix</keyword>
<feature type="transmembrane region" description="Helical" evidence="2">
    <location>
        <begin position="139"/>
        <end position="161"/>
    </location>
</feature>
<gene>
    <name evidence="3" type="ORF">HNQ65_000075</name>
</gene>
<keyword evidence="4" id="KW-1185">Reference proteome</keyword>
<evidence type="ECO:0000256" key="1">
    <source>
        <dbReference type="SAM" id="MobiDB-lite"/>
    </source>
</evidence>
<keyword evidence="2" id="KW-0812">Transmembrane</keyword>
<feature type="region of interest" description="Disordered" evidence="1">
    <location>
        <begin position="1"/>
        <end position="25"/>
    </location>
</feature>
<sequence>MDPEIKRRLDDQLASGEQSPEDHDEYQRKLEALQAADVILAQATGDWTGTPPTKQSAVGPVPTEPSSDYERPRNRGIAVFLTVCQLALLVTSAVLISKLGQLVPLHLMLGYLVGAVVGFPTFLIGCYRKSKLASTSWWAAMMGGALSLGLLSFPIAIYFGYRIIRHREVVPSAEMQPA</sequence>
<keyword evidence="2" id="KW-0472">Membrane</keyword>